<dbReference type="AlphaFoldDB" id="A0A9K3JHG1"/>
<organism evidence="1 2">
    <name type="scientific">Helianthus annuus</name>
    <name type="common">Common sunflower</name>
    <dbReference type="NCBI Taxonomy" id="4232"/>
    <lineage>
        <taxon>Eukaryota</taxon>
        <taxon>Viridiplantae</taxon>
        <taxon>Streptophyta</taxon>
        <taxon>Embryophyta</taxon>
        <taxon>Tracheophyta</taxon>
        <taxon>Spermatophyta</taxon>
        <taxon>Magnoliopsida</taxon>
        <taxon>eudicotyledons</taxon>
        <taxon>Gunneridae</taxon>
        <taxon>Pentapetalae</taxon>
        <taxon>asterids</taxon>
        <taxon>campanulids</taxon>
        <taxon>Asterales</taxon>
        <taxon>Asteraceae</taxon>
        <taxon>Asteroideae</taxon>
        <taxon>Heliantheae alliance</taxon>
        <taxon>Heliantheae</taxon>
        <taxon>Helianthus</taxon>
    </lineage>
</organism>
<protein>
    <submittedName>
        <fullName evidence="1">Uncharacterized protein</fullName>
    </submittedName>
</protein>
<dbReference type="Proteomes" id="UP000215914">
    <property type="component" value="Unassembled WGS sequence"/>
</dbReference>
<sequence>MFGGRHVYWRRSSSNSDGDFGSLLFGLRNKLETTTKNEALPCPGNMRS</sequence>
<name>A0A9K3JHG1_HELAN</name>
<dbReference type="Gramene" id="mRNA:HanXRQr2_Chr03g0118301">
    <property type="protein sequence ID" value="mRNA:HanXRQr2_Chr03g0118301"/>
    <property type="gene ID" value="HanXRQr2_Chr03g0118301"/>
</dbReference>
<evidence type="ECO:0000313" key="1">
    <source>
        <dbReference type="EMBL" id="KAF5815042.1"/>
    </source>
</evidence>
<dbReference type="EMBL" id="MNCJ02000318">
    <property type="protein sequence ID" value="KAF5815042.1"/>
    <property type="molecule type" value="Genomic_DNA"/>
</dbReference>
<proteinExistence type="predicted"/>
<keyword evidence="2" id="KW-1185">Reference proteome</keyword>
<comment type="caution">
    <text evidence="1">The sequence shown here is derived from an EMBL/GenBank/DDBJ whole genome shotgun (WGS) entry which is preliminary data.</text>
</comment>
<gene>
    <name evidence="1" type="ORF">HanXRQr2_Chr03g0118301</name>
</gene>
<reference evidence="1" key="1">
    <citation type="journal article" date="2017" name="Nature">
        <title>The sunflower genome provides insights into oil metabolism, flowering and Asterid evolution.</title>
        <authorList>
            <person name="Badouin H."/>
            <person name="Gouzy J."/>
            <person name="Grassa C.J."/>
            <person name="Murat F."/>
            <person name="Staton S.E."/>
            <person name="Cottret L."/>
            <person name="Lelandais-Briere C."/>
            <person name="Owens G.L."/>
            <person name="Carrere S."/>
            <person name="Mayjonade B."/>
            <person name="Legrand L."/>
            <person name="Gill N."/>
            <person name="Kane N.C."/>
            <person name="Bowers J.E."/>
            <person name="Hubner S."/>
            <person name="Bellec A."/>
            <person name="Berard A."/>
            <person name="Berges H."/>
            <person name="Blanchet N."/>
            <person name="Boniface M.C."/>
            <person name="Brunel D."/>
            <person name="Catrice O."/>
            <person name="Chaidir N."/>
            <person name="Claudel C."/>
            <person name="Donnadieu C."/>
            <person name="Faraut T."/>
            <person name="Fievet G."/>
            <person name="Helmstetter N."/>
            <person name="King M."/>
            <person name="Knapp S.J."/>
            <person name="Lai Z."/>
            <person name="Le Paslier M.C."/>
            <person name="Lippi Y."/>
            <person name="Lorenzon L."/>
            <person name="Mandel J.R."/>
            <person name="Marage G."/>
            <person name="Marchand G."/>
            <person name="Marquand E."/>
            <person name="Bret-Mestries E."/>
            <person name="Morien E."/>
            <person name="Nambeesan S."/>
            <person name="Nguyen T."/>
            <person name="Pegot-Espagnet P."/>
            <person name="Pouilly N."/>
            <person name="Raftis F."/>
            <person name="Sallet E."/>
            <person name="Schiex T."/>
            <person name="Thomas J."/>
            <person name="Vandecasteele C."/>
            <person name="Vares D."/>
            <person name="Vear F."/>
            <person name="Vautrin S."/>
            <person name="Crespi M."/>
            <person name="Mangin B."/>
            <person name="Burke J.M."/>
            <person name="Salse J."/>
            <person name="Munos S."/>
            <person name="Vincourt P."/>
            <person name="Rieseberg L.H."/>
            <person name="Langlade N.B."/>
        </authorList>
    </citation>
    <scope>NUCLEOTIDE SEQUENCE</scope>
    <source>
        <tissue evidence="1">Leaves</tissue>
    </source>
</reference>
<reference evidence="1" key="2">
    <citation type="submission" date="2020-06" db="EMBL/GenBank/DDBJ databases">
        <title>Helianthus annuus Genome sequencing and assembly Release 2.</title>
        <authorList>
            <person name="Gouzy J."/>
            <person name="Langlade N."/>
            <person name="Munos S."/>
        </authorList>
    </citation>
    <scope>NUCLEOTIDE SEQUENCE</scope>
    <source>
        <tissue evidence="1">Leaves</tissue>
    </source>
</reference>
<accession>A0A9K3JHG1</accession>
<evidence type="ECO:0000313" key="2">
    <source>
        <dbReference type="Proteomes" id="UP000215914"/>
    </source>
</evidence>